<evidence type="ECO:0000313" key="4">
    <source>
        <dbReference type="Proteomes" id="UP000436822"/>
    </source>
</evidence>
<feature type="signal peptide" evidence="2">
    <location>
        <begin position="1"/>
        <end position="21"/>
    </location>
</feature>
<dbReference type="RefSeq" id="WP_159809105.1">
    <property type="nucleotide sequence ID" value="NZ_BLJE01000004.1"/>
</dbReference>
<dbReference type="Proteomes" id="UP000436822">
    <property type="component" value="Unassembled WGS sequence"/>
</dbReference>
<feature type="chain" id="PRO_5027120228" evidence="2">
    <location>
        <begin position="22"/>
        <end position="160"/>
    </location>
</feature>
<comment type="caution">
    <text evidence="3">The sequence shown here is derived from an EMBL/GenBank/DDBJ whole genome shotgun (WGS) entry which is preliminary data.</text>
</comment>
<name>A0A6N6JIT6_9RHOB</name>
<accession>A0A6N6JIT6</accession>
<proteinExistence type="predicted"/>
<dbReference type="AlphaFoldDB" id="A0A6N6JIT6"/>
<feature type="compositionally biased region" description="Basic residues" evidence="1">
    <location>
        <begin position="86"/>
        <end position="98"/>
    </location>
</feature>
<evidence type="ECO:0000313" key="3">
    <source>
        <dbReference type="EMBL" id="GFE66241.1"/>
    </source>
</evidence>
<dbReference type="OrthoDB" id="7876829at2"/>
<feature type="compositionally biased region" description="Basic and acidic residues" evidence="1">
    <location>
        <begin position="67"/>
        <end position="85"/>
    </location>
</feature>
<keyword evidence="4" id="KW-1185">Reference proteome</keyword>
<protein>
    <submittedName>
        <fullName evidence="3">Uncharacterized protein</fullName>
    </submittedName>
</protein>
<sequence length="160" mass="18922">MKHTLLTLLIGVSIAMSPVAAAPARADNDVAKIAAGLATLFILGKALEGRDDDRKNKTKKAKRHTKRYDDRHFRHDSDDDDDRYRKRDHRSSKHRRKIAPRRCLREQWTRRSWRDVYGARCLEDRARVRPPRDCLRRSQTDSGPRRFYTQRCLRRNGWTL</sequence>
<feature type="region of interest" description="Disordered" evidence="1">
    <location>
        <begin position="51"/>
        <end position="98"/>
    </location>
</feature>
<keyword evidence="2" id="KW-0732">Signal</keyword>
<reference evidence="3 4" key="1">
    <citation type="submission" date="2019-12" db="EMBL/GenBank/DDBJ databases">
        <title>Litoreibacter badius sp. nov., a novel bacteriochlorophyll a-containing bacterium in the genus Litoreibacter.</title>
        <authorList>
            <person name="Kanamuro M."/>
            <person name="Takabe Y."/>
            <person name="Mori K."/>
            <person name="Takaichi S."/>
            <person name="Hanada S."/>
        </authorList>
    </citation>
    <scope>NUCLEOTIDE SEQUENCE [LARGE SCALE GENOMIC DNA]</scope>
    <source>
        <strain evidence="3 4">K6</strain>
    </source>
</reference>
<feature type="compositionally biased region" description="Basic residues" evidence="1">
    <location>
        <begin position="56"/>
        <end position="66"/>
    </location>
</feature>
<dbReference type="EMBL" id="BLJE01000004">
    <property type="protein sequence ID" value="GFE66241.1"/>
    <property type="molecule type" value="Genomic_DNA"/>
</dbReference>
<evidence type="ECO:0000256" key="1">
    <source>
        <dbReference type="SAM" id="MobiDB-lite"/>
    </source>
</evidence>
<evidence type="ECO:0000256" key="2">
    <source>
        <dbReference type="SAM" id="SignalP"/>
    </source>
</evidence>
<gene>
    <name evidence="3" type="ORF">KIN_33150</name>
</gene>
<organism evidence="3 4">
    <name type="scientific">Litoreibacter roseus</name>
    <dbReference type="NCBI Taxonomy" id="2601869"/>
    <lineage>
        <taxon>Bacteria</taxon>
        <taxon>Pseudomonadati</taxon>
        <taxon>Pseudomonadota</taxon>
        <taxon>Alphaproteobacteria</taxon>
        <taxon>Rhodobacterales</taxon>
        <taxon>Roseobacteraceae</taxon>
        <taxon>Litoreibacter</taxon>
    </lineage>
</organism>